<dbReference type="OrthoDB" id="1446591at2"/>
<dbReference type="AlphaFoldDB" id="A0A8G1ZEN9"/>
<name>A0A8G1ZEN9_9SPHN</name>
<evidence type="ECO:0000313" key="1">
    <source>
        <dbReference type="EMBL" id="RYM09632.1"/>
    </source>
</evidence>
<proteinExistence type="predicted"/>
<sequence length="231" mass="25223">MTLKLDIRGPIVVLVAEFNSAIFQPPWIAKHLFGKAEGDEMAAAEILIQNGPLLIQLTFLEGVAINVAPNRTEIFALDAEPETLARAEGVLLKMLEVLPHTPLAAVGCNLSYVDDDPSTAIAELFTTPEGFEAEGVLNSRQSGVQLQLEGEQVLNFVRLLGPKEARYSFNYHRAESDAERYKNFVPGMIAKAREDSETLLKSLYGYEGCDVIGFVAGNQQEGNGDDSQTTH</sequence>
<dbReference type="EMBL" id="SEOO01000022">
    <property type="protein sequence ID" value="RYM09632.1"/>
    <property type="molecule type" value="Genomic_DNA"/>
</dbReference>
<accession>A0A8G1ZEN9</accession>
<gene>
    <name evidence="1" type="ORF">EWH12_13660</name>
</gene>
<dbReference type="Proteomes" id="UP000291572">
    <property type="component" value="Unassembled WGS sequence"/>
</dbReference>
<evidence type="ECO:0000313" key="2">
    <source>
        <dbReference type="Proteomes" id="UP000291572"/>
    </source>
</evidence>
<dbReference type="RefSeq" id="WP_129926940.1">
    <property type="nucleotide sequence ID" value="NZ_SEOO01000022.1"/>
</dbReference>
<protein>
    <submittedName>
        <fullName evidence="1">Uncharacterized protein</fullName>
    </submittedName>
</protein>
<comment type="caution">
    <text evidence="1">The sequence shown here is derived from an EMBL/GenBank/DDBJ whole genome shotgun (WGS) entry which is preliminary data.</text>
</comment>
<organism evidence="1 2">
    <name type="scientific">Sphingobium cupriresistens</name>
    <dbReference type="NCBI Taxonomy" id="1132417"/>
    <lineage>
        <taxon>Bacteria</taxon>
        <taxon>Pseudomonadati</taxon>
        <taxon>Pseudomonadota</taxon>
        <taxon>Alphaproteobacteria</taxon>
        <taxon>Sphingomonadales</taxon>
        <taxon>Sphingomonadaceae</taxon>
        <taxon>Sphingobium</taxon>
    </lineage>
</organism>
<reference evidence="1 2" key="1">
    <citation type="submission" date="2019-02" db="EMBL/GenBank/DDBJ databases">
        <authorList>
            <person name="Feng G."/>
        </authorList>
    </citation>
    <scope>NUCLEOTIDE SEQUENCE [LARGE SCALE GENOMIC DNA]</scope>
    <source>
        <strain evidence="1 2">CCTCC AB 2011146</strain>
    </source>
</reference>